<dbReference type="EMBL" id="NETL01000027">
    <property type="protein sequence ID" value="OTN64399.1"/>
    <property type="molecule type" value="Genomic_DNA"/>
</dbReference>
<dbReference type="InterPro" id="IPR024288">
    <property type="entry name" value="SICA_C"/>
</dbReference>
<feature type="domain" description="Schizont-infected cell agglutination extracellular beta" evidence="2">
    <location>
        <begin position="306"/>
        <end position="459"/>
    </location>
</feature>
<feature type="domain" description="Schizont-infected cell agglutination extracellular beta" evidence="2">
    <location>
        <begin position="709"/>
        <end position="873"/>
    </location>
</feature>
<organism evidence="5 6">
    <name type="scientific">Plasmodium knowlesi</name>
    <dbReference type="NCBI Taxonomy" id="5850"/>
    <lineage>
        <taxon>Eukaryota</taxon>
        <taxon>Sar</taxon>
        <taxon>Alveolata</taxon>
        <taxon>Apicomplexa</taxon>
        <taxon>Aconoidasida</taxon>
        <taxon>Haemosporida</taxon>
        <taxon>Plasmodiidae</taxon>
        <taxon>Plasmodium</taxon>
        <taxon>Plasmodium (Plasmodium)</taxon>
    </lineage>
</organism>
<evidence type="ECO:0000313" key="5">
    <source>
        <dbReference type="EMBL" id="OTN64399.1"/>
    </source>
</evidence>
<dbReference type="Proteomes" id="UP000195012">
    <property type="component" value="Unassembled WGS sequence"/>
</dbReference>
<name>A0A1Y3DJR5_PLAKN</name>
<gene>
    <name evidence="5" type="ORF">PKNOH_S130205100</name>
</gene>
<feature type="domain" description="Schizont-infected cell agglutination extracellular beta" evidence="2">
    <location>
        <begin position="1591"/>
        <end position="1775"/>
    </location>
</feature>
<dbReference type="OrthoDB" id="389533at2759"/>
<evidence type="ECO:0000259" key="4">
    <source>
        <dbReference type="Pfam" id="PF12887"/>
    </source>
</evidence>
<feature type="domain" description="Schizont-infected cell agglutination extracellular beta" evidence="2">
    <location>
        <begin position="501"/>
        <end position="672"/>
    </location>
</feature>
<feature type="domain" description="Schizont-infected cell agglutination C-terminal" evidence="3">
    <location>
        <begin position="1836"/>
        <end position="1972"/>
    </location>
</feature>
<protein>
    <submittedName>
        <fullName evidence="5">SICAvar type I</fullName>
    </submittedName>
</protein>
<evidence type="ECO:0000259" key="3">
    <source>
        <dbReference type="Pfam" id="PF12879"/>
    </source>
</evidence>
<dbReference type="Pfam" id="PF12878">
    <property type="entry name" value="SICA_beta"/>
    <property type="match status" value="7"/>
</dbReference>
<reference evidence="5 6" key="1">
    <citation type="submission" date="2017-05" db="EMBL/GenBank/DDBJ databases">
        <title>PacBio assembly of a Plasmodium knowlesi genome sequence with Hi-C correction and manual annotation of the SICAvar gene family.</title>
        <authorList>
            <person name="Lapp S.A."/>
            <person name="Geraldo J.A."/>
            <person name="Chien J.-T."/>
            <person name="Ay F."/>
            <person name="Pakala S.B."/>
            <person name="Batugedara G."/>
            <person name="Humphrey J.C."/>
            <person name="Debarry J.D."/>
            <person name="Le Roch K.G."/>
            <person name="Galinski M.R."/>
            <person name="Kissinger J.C."/>
        </authorList>
    </citation>
    <scope>NUCLEOTIDE SEQUENCE [LARGE SCALE GENOMIC DNA]</scope>
    <source>
        <strain evidence="6">Malayan Strain Pk1 (A+)</strain>
    </source>
</reference>
<evidence type="ECO:0000256" key="1">
    <source>
        <dbReference type="SAM" id="MobiDB-lite"/>
    </source>
</evidence>
<feature type="domain" description="Schizont-infected cell agglutination extracellular alpha" evidence="4">
    <location>
        <begin position="7"/>
        <end position="186"/>
    </location>
</feature>
<comment type="caution">
    <text evidence="5">The sequence shown here is derived from an EMBL/GenBank/DDBJ whole genome shotgun (WGS) entry which is preliminary data.</text>
</comment>
<dbReference type="Pfam" id="PF12887">
    <property type="entry name" value="SICA_alpha"/>
    <property type="match status" value="1"/>
</dbReference>
<dbReference type="VEuPathDB" id="PlasmoDB:PKNOH_S130205100"/>
<evidence type="ECO:0000259" key="2">
    <source>
        <dbReference type="Pfam" id="PF12878"/>
    </source>
</evidence>
<dbReference type="InterPro" id="IPR024290">
    <property type="entry name" value="SICA_extracell_a"/>
</dbReference>
<sequence>MADRFAGLLAKWYEGQGGSTGQTGQDGGYAQLQKEMEQMLDELGKDMDAGTSDADVARACEGAGDKYQSDNGRIVQDKEICKTLMKALYWMNGRKGGSTATHAVGGAGEEGPKDLKEYLRCIVGYSAMIRLLKNKCEVEKIIETVENAKASAAGGGKEIINEKCKGIKYGDISWGSQILGKPLADWVQKLNSKERMMRLYMGWALCPKKGTWNRGKIEEGKDESKDILQLLREKKAAELHEKVYQQGSSASAPGSSTSQDNILKKVLKEAASCTSGPGNGGMKKCLKEKLELEVAKVCMEDSNNKSFCERLQCAEQHWQLTKEAQQGSGSSKEFWKDSVKEKLDNLFTNTAGGSGGSTSNQCDNVQDLDTANRAACNHMATLLNKMNTTQNGSNDPNELSNQIIKCLLLKAYAEELKKRAKEKGFCSIDEGINEALKTAANGNNALCQWKETEYDSCKINTNGTTNEKVKEEVVKLFPQNTQTKDDGIQKTLANFNENNELCERVKCAAHWWKENNKTGGQNNFWTENGDVKKLWDELSEAIKTKGTAEIGECNTVDGHRIATDPERKACKYLYAGFKQLYEPDTSFSTGNDGILSTKYPPLRQAMGCLLLHDYAKHMKYKAVCDIDKGIEKAFSLWQDPREKAPDNCNGSGKTCIPCKWERNEKKWEECKISTDNTAVQKDVKEKLMDIVKDNDDKIKEMAKDVNNMKFCDRVQCVAARWNKQDKSGKDTVDRTWKKVWEGDDGVRKELKELSEKIETKKEEVKSHCLHLEDNNGKDACILIAAGLKSVYDVNDGNEVEKSFKRTMQCVLLNAIADKMKDDLPCKKERNVENGINEAFGKSATIKNASNDCNNDGDKCFKCERFTDYSSCTIKESGTSGAGTHLKSKIDPKLDAEYKDDNSSLSKSSLTKTICKPCEENKSNKCSRLECIVKKWEERNKTKLKGTASATWDDMKGDFGTELEALLKDMNNTDKQNDVADYCNGGSGAGWEAGAAKEANKTACKMVAAGLQHISKIQESYSGEQQNPYDNQEFKQFASCLMLKAVVQKMKKDSKICDIDIGIRAAFAKAGNIKKDHCRNKTPCIECKLTENYDDCSFDQEKTDNVKDKLNELLTEKGDDVNGTIEDLLKTDQKEASLCSRLQCLASRVQMAHGKNSAEDFWKKEGEVANLWKELSEAMTKTNGTDHTGSGCETMEDGSATGGTPGATPRQGTGPEKRACQHLTLGFNKLKQNPTNGGNYNLLKNPLLRQTVGCFLLKEYAKKMKDTSTCVIDSGLKKAFGSWNSNINVTCNGGKEPCVPCQWNDDSIDQCKINTTNADGSITQTEVTQKLTLVQPKIDETAKENLPKINKMSTLCDYIRCAGPKWFKNKNGTSGNSKHSWCQFWDGAVKDALQNMFNDIAEKGKNNKNAACQGFGDGNEHSVERKACNHITAGLDYINTITGEATTQNGHQDDDKFFKQSMMCAALNLYATKIRKEMENSCPIDETKIEEMFDKWNNKNNKNSSSSPRTPCNGANTNDCFVCTRQKEDFNNCNLLLDQDLIGTSTPPGASTTCNDNDDKNNKNVPQKMDELLEKEPKMEPTLEKINEMKSSFCTQLQCAAKKYYVNVINKKGQSSDVNWNALKTEIVTELTALLNNMNDATKQKEVEQYCKNDTNWNNKGHTERRTNRAACLHFASGLKHIYTHGNGRVNGPSFGQTMGCLFLKEYAKQLQKVANDKKRGNSWVHPLCDIDEGINYAFNESKKIMEETSPCKDTNGTNDCFVCIQKEDDYNNCKIGDDNIGNKAKDLFKNESKQKLMQQTLENTVCPILITDLLTPFLPLAPVSIGLSAMAYYLWKYFGPLGKGGPRFRRSPAEIRGPSVQEQVLDHVEEAGPHEYQLVKERKPRSTPTRTKRSGPVNRRTIIEIHFEVLDECQKGDTQLNQKDFLELLVQEFMGSEFMEEEQVPKEEVLMEGVPMESIPMERVPSLGSVFMV</sequence>
<dbReference type="VEuPathDB" id="PlasmoDB:PKNH_1138600"/>
<feature type="domain" description="Schizont-infected cell agglutination extracellular beta" evidence="2">
    <location>
        <begin position="1353"/>
        <end position="1533"/>
    </location>
</feature>
<accession>A0A1Y3DJR5</accession>
<feature type="domain" description="Schizont-infected cell agglutination extracellular beta" evidence="2">
    <location>
        <begin position="925"/>
        <end position="1096"/>
    </location>
</feature>
<dbReference type="InterPro" id="IPR024285">
    <property type="entry name" value="SICA_extracell_b"/>
</dbReference>
<dbReference type="VEuPathDB" id="PlasmoDB:PKA1H_110044300"/>
<feature type="domain" description="Schizont-infected cell agglutination extracellular beta" evidence="2">
    <location>
        <begin position="1136"/>
        <end position="1312"/>
    </location>
</feature>
<feature type="region of interest" description="Disordered" evidence="1">
    <location>
        <begin position="1180"/>
        <end position="1215"/>
    </location>
</feature>
<evidence type="ECO:0000313" key="6">
    <source>
        <dbReference type="Proteomes" id="UP000195012"/>
    </source>
</evidence>
<dbReference type="Pfam" id="PF12879">
    <property type="entry name" value="SICA_C"/>
    <property type="match status" value="1"/>
</dbReference>
<proteinExistence type="predicted"/>